<dbReference type="SMART" id="SM00091">
    <property type="entry name" value="PAS"/>
    <property type="match status" value="4"/>
</dbReference>
<evidence type="ECO:0000256" key="11">
    <source>
        <dbReference type="ARBA" id="ARBA00022840"/>
    </source>
</evidence>
<keyword evidence="3" id="KW-0600">Photoreceptor protein</keyword>
<dbReference type="InterPro" id="IPR000014">
    <property type="entry name" value="PAS"/>
</dbReference>
<dbReference type="InterPro" id="IPR001610">
    <property type="entry name" value="PAC"/>
</dbReference>
<gene>
    <name evidence="17" type="ORF">ACFOD4_04775</name>
</gene>
<evidence type="ECO:0000256" key="12">
    <source>
        <dbReference type="ARBA" id="ARBA00022991"/>
    </source>
</evidence>
<comment type="catalytic activity">
    <reaction evidence="1">
        <text>ATP + protein L-histidine = ADP + protein N-phospho-L-histidine.</text>
        <dbReference type="EC" id="2.7.13.3"/>
    </reaction>
</comment>
<accession>A0ABV7FVF8</accession>
<evidence type="ECO:0000256" key="2">
    <source>
        <dbReference type="ARBA" id="ARBA00012438"/>
    </source>
</evidence>
<feature type="domain" description="PAS" evidence="15">
    <location>
        <begin position="79"/>
        <end position="152"/>
    </location>
</feature>
<organism evidence="17 18">
    <name type="scientific">Teichococcus globiformis</name>
    <dbReference type="NCBI Taxonomy" id="2307229"/>
    <lineage>
        <taxon>Bacteria</taxon>
        <taxon>Pseudomonadati</taxon>
        <taxon>Pseudomonadota</taxon>
        <taxon>Alphaproteobacteria</taxon>
        <taxon>Acetobacterales</taxon>
        <taxon>Roseomonadaceae</taxon>
        <taxon>Roseomonas</taxon>
    </lineage>
</organism>
<evidence type="ECO:0000256" key="6">
    <source>
        <dbReference type="ARBA" id="ARBA00022630"/>
    </source>
</evidence>
<evidence type="ECO:0000256" key="1">
    <source>
        <dbReference type="ARBA" id="ARBA00000085"/>
    </source>
</evidence>
<proteinExistence type="predicted"/>
<dbReference type="PANTHER" id="PTHR43304:SF1">
    <property type="entry name" value="PAC DOMAIN-CONTAINING PROTEIN"/>
    <property type="match status" value="1"/>
</dbReference>
<evidence type="ECO:0000256" key="7">
    <source>
        <dbReference type="ARBA" id="ARBA00022643"/>
    </source>
</evidence>
<evidence type="ECO:0000256" key="9">
    <source>
        <dbReference type="ARBA" id="ARBA00022741"/>
    </source>
</evidence>
<dbReference type="InterPro" id="IPR013655">
    <property type="entry name" value="PAS_fold_3"/>
</dbReference>
<keyword evidence="5" id="KW-0716">Sensory transduction</keyword>
<keyword evidence="11" id="KW-0067">ATP-binding</keyword>
<keyword evidence="6" id="KW-0285">Flavoprotein</keyword>
<keyword evidence="12" id="KW-0157">Chromophore</keyword>
<feature type="domain" description="PAS" evidence="15">
    <location>
        <begin position="205"/>
        <end position="275"/>
    </location>
</feature>
<dbReference type="Proteomes" id="UP001595593">
    <property type="component" value="Unassembled WGS sequence"/>
</dbReference>
<dbReference type="PROSITE" id="PS50113">
    <property type="entry name" value="PAC"/>
    <property type="match status" value="2"/>
</dbReference>
<comment type="caution">
    <text evidence="17">The sequence shown here is derived from an EMBL/GenBank/DDBJ whole genome shotgun (WGS) entry which is preliminary data.</text>
</comment>
<keyword evidence="8" id="KW-0808">Transferase</keyword>
<evidence type="ECO:0000259" key="16">
    <source>
        <dbReference type="PROSITE" id="PS50113"/>
    </source>
</evidence>
<evidence type="ECO:0000256" key="14">
    <source>
        <dbReference type="SAM" id="Coils"/>
    </source>
</evidence>
<dbReference type="RefSeq" id="WP_379594792.1">
    <property type="nucleotide sequence ID" value="NZ_JBHRTN010000006.1"/>
</dbReference>
<dbReference type="EMBL" id="JBHRTN010000006">
    <property type="protein sequence ID" value="MFC3124367.1"/>
    <property type="molecule type" value="Genomic_DNA"/>
</dbReference>
<dbReference type="CDD" id="cd00130">
    <property type="entry name" value="PAS"/>
    <property type="match status" value="4"/>
</dbReference>
<keyword evidence="4" id="KW-0597">Phosphoprotein</keyword>
<dbReference type="InterPro" id="IPR052162">
    <property type="entry name" value="Sensor_kinase/Photoreceptor"/>
</dbReference>
<evidence type="ECO:0000256" key="10">
    <source>
        <dbReference type="ARBA" id="ARBA00022777"/>
    </source>
</evidence>
<feature type="coiled-coil region" evidence="14">
    <location>
        <begin position="62"/>
        <end position="89"/>
    </location>
</feature>
<evidence type="ECO:0000256" key="8">
    <source>
        <dbReference type="ARBA" id="ARBA00022679"/>
    </source>
</evidence>
<dbReference type="InterPro" id="IPR035965">
    <property type="entry name" value="PAS-like_dom_sf"/>
</dbReference>
<dbReference type="Pfam" id="PF08447">
    <property type="entry name" value="PAS_3"/>
    <property type="match status" value="3"/>
</dbReference>
<dbReference type="SUPFAM" id="SSF55785">
    <property type="entry name" value="PYP-like sensor domain (PAS domain)"/>
    <property type="match status" value="4"/>
</dbReference>
<dbReference type="EC" id="2.7.13.3" evidence="2"/>
<sequence>MAAENQTTDDISLRARVAELEAEVLCLKAARSHAAVTPAGQGWHGTASHTELAGAEELIAGLQRANLALDESRAALEESEARYRAVLESAVDHAIITMDHDGCITGWSPGAVAILGWQADEVLGRSSDFIWTEEDRAASVPEAERRRALRTGSLVEERWHLRRDGSRFWGSGRLNRLNKDSIGGFVKILRDDTAQRKATETTRENEARLSAIFGAAAVGLCELSPKGNFLRVNQELCRILGRPRRELQRMSVADVTHPEDLAKSFDILGEVLKSKETSKLDKRYLRPDGSHVWASSSISALFDETGQVRSLLVVTADLTDRHEAEAAVRESEERLRNLVSASSEVMYTTNPDWTVLHRLDGEGLFTNLHHSKEGWLDFYVHPDDRTAVRLAIRRGIASKSVIRMEHRFLREGGGVGWVQSRAVPVCDEKGEIQEWFGAASDVTARKEAEAALLEQKERFRLLVMGMPQLVWRSANNGRWTWSSPQWRAYTGQSATESLGLGWLNAVHPDDREATMQAWYEASRQGQLTVEFRIRCAADGSWRWHRTRSLLARNTQGRECSEGMTTEWIGTCTDIEDLIRLQHRQEILVAELEHRTRNLLTVIRSILVRSLPHSAERDEIDGRLAALGRVQAFLGGTTSRPVSLAALITAELAATGAEASQRSVVAGPPVELSGDKVQPLALALHELATNAVKYGALAQPAATLSITWHFESVNGKDHLVLDWRERGVTMPPSVTPPRRGSGTELIQRALPYQLRGRAELTFGPDGVHCVISLPVDLVEWKRRRFVYP</sequence>
<dbReference type="InterPro" id="IPR013767">
    <property type="entry name" value="PAS_fold"/>
</dbReference>
<evidence type="ECO:0000313" key="17">
    <source>
        <dbReference type="EMBL" id="MFC3124367.1"/>
    </source>
</evidence>
<evidence type="ECO:0000256" key="4">
    <source>
        <dbReference type="ARBA" id="ARBA00022553"/>
    </source>
</evidence>
<keyword evidence="10" id="KW-0418">Kinase</keyword>
<reference evidence="18" key="1">
    <citation type="journal article" date="2019" name="Int. J. Syst. Evol. Microbiol.">
        <title>The Global Catalogue of Microorganisms (GCM) 10K type strain sequencing project: providing services to taxonomists for standard genome sequencing and annotation.</title>
        <authorList>
            <consortium name="The Broad Institute Genomics Platform"/>
            <consortium name="The Broad Institute Genome Sequencing Center for Infectious Disease"/>
            <person name="Wu L."/>
            <person name="Ma J."/>
        </authorList>
    </citation>
    <scope>NUCLEOTIDE SEQUENCE [LARGE SCALE GENOMIC DNA]</scope>
    <source>
        <strain evidence="18">KCTC 52094</strain>
    </source>
</reference>
<dbReference type="PROSITE" id="PS50112">
    <property type="entry name" value="PAS"/>
    <property type="match status" value="3"/>
</dbReference>
<dbReference type="PANTHER" id="PTHR43304">
    <property type="entry name" value="PHYTOCHROME-LIKE PROTEIN CPH1"/>
    <property type="match status" value="1"/>
</dbReference>
<dbReference type="InterPro" id="IPR011102">
    <property type="entry name" value="Sig_transdc_His_kinase_HWE"/>
</dbReference>
<dbReference type="NCBIfam" id="TIGR00229">
    <property type="entry name" value="sensory_box"/>
    <property type="match status" value="4"/>
</dbReference>
<dbReference type="Pfam" id="PF00989">
    <property type="entry name" value="PAS"/>
    <property type="match status" value="1"/>
</dbReference>
<keyword evidence="13" id="KW-0675">Receptor</keyword>
<dbReference type="Gene3D" id="3.30.565.10">
    <property type="entry name" value="Histidine kinase-like ATPase, C-terminal domain"/>
    <property type="match status" value="1"/>
</dbReference>
<dbReference type="InterPro" id="IPR036890">
    <property type="entry name" value="HATPase_C_sf"/>
</dbReference>
<keyword evidence="9" id="KW-0547">Nucleotide-binding</keyword>
<dbReference type="Pfam" id="PF07536">
    <property type="entry name" value="HWE_HK"/>
    <property type="match status" value="1"/>
</dbReference>
<evidence type="ECO:0000256" key="3">
    <source>
        <dbReference type="ARBA" id="ARBA00022543"/>
    </source>
</evidence>
<feature type="domain" description="PAC" evidence="16">
    <location>
        <begin position="278"/>
        <end position="330"/>
    </location>
</feature>
<dbReference type="SMART" id="SM00086">
    <property type="entry name" value="PAC"/>
    <property type="match status" value="3"/>
</dbReference>
<evidence type="ECO:0000256" key="5">
    <source>
        <dbReference type="ARBA" id="ARBA00022606"/>
    </source>
</evidence>
<dbReference type="InterPro" id="IPR000700">
    <property type="entry name" value="PAS-assoc_C"/>
</dbReference>
<name>A0ABV7FVF8_9PROT</name>
<dbReference type="SMART" id="SM00911">
    <property type="entry name" value="HWE_HK"/>
    <property type="match status" value="1"/>
</dbReference>
<dbReference type="Gene3D" id="3.30.450.20">
    <property type="entry name" value="PAS domain"/>
    <property type="match status" value="4"/>
</dbReference>
<keyword evidence="18" id="KW-1185">Reference proteome</keyword>
<protein>
    <recommendedName>
        <fullName evidence="2">histidine kinase</fullName>
        <ecNumber evidence="2">2.7.13.3</ecNumber>
    </recommendedName>
</protein>
<evidence type="ECO:0000259" key="15">
    <source>
        <dbReference type="PROSITE" id="PS50112"/>
    </source>
</evidence>
<evidence type="ECO:0000313" key="18">
    <source>
        <dbReference type="Proteomes" id="UP001595593"/>
    </source>
</evidence>
<keyword evidence="7" id="KW-0288">FMN</keyword>
<feature type="domain" description="PAC" evidence="16">
    <location>
        <begin position="402"/>
        <end position="454"/>
    </location>
</feature>
<feature type="domain" description="PAS" evidence="15">
    <location>
        <begin position="455"/>
        <end position="526"/>
    </location>
</feature>
<evidence type="ECO:0000256" key="13">
    <source>
        <dbReference type="ARBA" id="ARBA00023170"/>
    </source>
</evidence>
<keyword evidence="14" id="KW-0175">Coiled coil</keyword>